<dbReference type="Proteomes" id="UP000238415">
    <property type="component" value="Unassembled WGS sequence"/>
</dbReference>
<keyword evidence="2" id="KW-0472">Membrane</keyword>
<accession>A0A2T0AYL9</accession>
<protein>
    <recommendedName>
        <fullName evidence="5">Membrane protein YkvI</fullName>
    </recommendedName>
</protein>
<evidence type="ECO:0000313" key="4">
    <source>
        <dbReference type="Proteomes" id="UP000238415"/>
    </source>
</evidence>
<feature type="transmembrane region" description="Helical" evidence="2">
    <location>
        <begin position="220"/>
        <end position="246"/>
    </location>
</feature>
<evidence type="ECO:0000256" key="1">
    <source>
        <dbReference type="SAM" id="MobiDB-lite"/>
    </source>
</evidence>
<keyword evidence="2" id="KW-1133">Transmembrane helix</keyword>
<feature type="transmembrane region" description="Helical" evidence="2">
    <location>
        <begin position="115"/>
        <end position="136"/>
    </location>
</feature>
<proteinExistence type="predicted"/>
<feature type="transmembrane region" description="Helical" evidence="2">
    <location>
        <begin position="36"/>
        <end position="59"/>
    </location>
</feature>
<sequence>MDKRYSTWRIAATYIGTVVGAGFASGQEVLQFFGYFGMWGIVGLILATALFIFFGYAVLRLGHQLAAESHLEVMNRAAGNWIGKAVDAITTFFLFGATAVMAAGAGAIFSQEFHLPSWLGSSLMILLTLITVLAGINKVISSISLVAPVLVATVVGISILTISQNLPVLLANLSWSLVPRAVVPFWLLAALLYVSYNLILSIAVLAPLGARSRSENLLPGALLGGLGLGGGAMAIVLALLATVPAATAVEVPMLHIAGSFNPFLRVFYSAVLLAEIYTTAVSSLYGFSARMARQGGKGFRWLAIGAGIVALISSQFGFSRLVGTLFPLVGYAGLLLLGALFHSILRQFWSTSQIAPATRAAPAPARKPLLEGYTGKDGEEKN</sequence>
<organism evidence="3 4">
    <name type="scientific">Neomoorella humiferrea</name>
    <dbReference type="NCBI Taxonomy" id="676965"/>
    <lineage>
        <taxon>Bacteria</taxon>
        <taxon>Bacillati</taxon>
        <taxon>Bacillota</taxon>
        <taxon>Clostridia</taxon>
        <taxon>Neomoorellales</taxon>
        <taxon>Neomoorellaceae</taxon>
        <taxon>Neomoorella</taxon>
    </lineage>
</organism>
<feature type="region of interest" description="Disordered" evidence="1">
    <location>
        <begin position="360"/>
        <end position="382"/>
    </location>
</feature>
<comment type="caution">
    <text evidence="3">The sequence shown here is derived from an EMBL/GenBank/DDBJ whole genome shotgun (WGS) entry which is preliminary data.</text>
</comment>
<feature type="transmembrane region" description="Helical" evidence="2">
    <location>
        <begin position="324"/>
        <end position="345"/>
    </location>
</feature>
<gene>
    <name evidence="3" type="ORF">MOHU_00990</name>
</gene>
<dbReference type="OrthoDB" id="4424890at2"/>
<reference evidence="3 4" key="1">
    <citation type="submission" date="2018-03" db="EMBL/GenBank/DDBJ databases">
        <title>Genome sequence of Moorella humiferrea DSM 23265.</title>
        <authorList>
            <person name="Poehlein A."/>
            <person name="Daniel R."/>
        </authorList>
    </citation>
    <scope>NUCLEOTIDE SEQUENCE [LARGE SCALE GENOMIC DNA]</scope>
    <source>
        <strain evidence="3 4">DSM 23265</strain>
    </source>
</reference>
<evidence type="ECO:0000256" key="2">
    <source>
        <dbReference type="SAM" id="Phobius"/>
    </source>
</evidence>
<feature type="transmembrane region" description="Helical" evidence="2">
    <location>
        <begin position="183"/>
        <end position="208"/>
    </location>
</feature>
<feature type="transmembrane region" description="Helical" evidence="2">
    <location>
        <begin position="266"/>
        <end position="287"/>
    </location>
</feature>
<keyword evidence="2" id="KW-0812">Transmembrane</keyword>
<dbReference type="PANTHER" id="PTHR37814">
    <property type="entry name" value="CONSERVED MEMBRANE PROTEIN"/>
    <property type="match status" value="1"/>
</dbReference>
<dbReference type="AlphaFoldDB" id="A0A2T0AYL9"/>
<evidence type="ECO:0008006" key="5">
    <source>
        <dbReference type="Google" id="ProtNLM"/>
    </source>
</evidence>
<dbReference type="EMBL" id="PVXM01000002">
    <property type="protein sequence ID" value="PRR76003.1"/>
    <property type="molecule type" value="Genomic_DNA"/>
</dbReference>
<dbReference type="RefSeq" id="WP_106004152.1">
    <property type="nucleotide sequence ID" value="NZ_CP136419.1"/>
</dbReference>
<evidence type="ECO:0000313" key="3">
    <source>
        <dbReference type="EMBL" id="PRR76003.1"/>
    </source>
</evidence>
<feature type="transmembrane region" description="Helical" evidence="2">
    <location>
        <begin position="299"/>
        <end position="318"/>
    </location>
</feature>
<feature type="transmembrane region" description="Helical" evidence="2">
    <location>
        <begin position="143"/>
        <end position="163"/>
    </location>
</feature>
<feature type="transmembrane region" description="Helical" evidence="2">
    <location>
        <begin position="85"/>
        <end position="109"/>
    </location>
</feature>
<name>A0A2T0AYL9_9FIRM</name>
<dbReference type="InterPro" id="IPR038728">
    <property type="entry name" value="YkvI-like"/>
</dbReference>
<keyword evidence="4" id="KW-1185">Reference proteome</keyword>
<dbReference type="PANTHER" id="PTHR37814:SF1">
    <property type="entry name" value="MEMBRANE PROTEIN"/>
    <property type="match status" value="1"/>
</dbReference>